<name>A0ACC2UZP3_9TREE</name>
<evidence type="ECO:0000313" key="1">
    <source>
        <dbReference type="EMBL" id="KAJ9092145.1"/>
    </source>
</evidence>
<dbReference type="Proteomes" id="UP001241377">
    <property type="component" value="Unassembled WGS sequence"/>
</dbReference>
<protein>
    <submittedName>
        <fullName evidence="1">Uncharacterized protein</fullName>
    </submittedName>
</protein>
<proteinExistence type="predicted"/>
<gene>
    <name evidence="1" type="ORF">QFC19_008803</name>
</gene>
<organism evidence="1 2">
    <name type="scientific">Naganishia cerealis</name>
    <dbReference type="NCBI Taxonomy" id="610337"/>
    <lineage>
        <taxon>Eukaryota</taxon>
        <taxon>Fungi</taxon>
        <taxon>Dikarya</taxon>
        <taxon>Basidiomycota</taxon>
        <taxon>Agaricomycotina</taxon>
        <taxon>Tremellomycetes</taxon>
        <taxon>Filobasidiales</taxon>
        <taxon>Filobasidiaceae</taxon>
        <taxon>Naganishia</taxon>
    </lineage>
</organism>
<dbReference type="EMBL" id="JASBWR010000138">
    <property type="protein sequence ID" value="KAJ9092145.1"/>
    <property type="molecule type" value="Genomic_DNA"/>
</dbReference>
<sequence>MFGTPNSTPVRNKLPVIVDIGIDTNGKQQYQVHESLRTVRKDMPQSSGFVTQEKTPVRNDLAPVSPPTSRKKIKLEASPAPERSTGLEESPVDSDSIWPEDLEKAFEDVLAIIPKNGLSKIKISGRACGRNELISDYIYTKTGRLRTRKQVSSHIQVIKNLGQKPHIIALINDGPQFENEEERQLHAKRFEELFTKINMDKSLGLRLVPKLALKISHKELSDEVVEPSVVVENFFMSVYNSSSACPIILSLQTAAQEIKTLQLRPGSNTLRFPSLLYFGGSSIPVIHNMVRIHFPQLSQNYSFETGLRTNFCVSVKEDTIRNYANYTCIYSYGAPIVRYIDPIFDLNDNKPFLIKFWKVLLPRLAVDATQSVSRALRGITVEQIIYETNHTNTPTAIPKQSVRTVLLWEFTKVDDLKDAITTTSRLSMVDSVPLHAAIEPQAVTLPPQTQIYPPPTYLTAATTMVPTPWGTHEDIAAAYHCGVEEHPMYMHEFS</sequence>
<accession>A0ACC2UZP3</accession>
<keyword evidence="2" id="KW-1185">Reference proteome</keyword>
<comment type="caution">
    <text evidence="1">The sequence shown here is derived from an EMBL/GenBank/DDBJ whole genome shotgun (WGS) entry which is preliminary data.</text>
</comment>
<reference evidence="1" key="1">
    <citation type="submission" date="2023-04" db="EMBL/GenBank/DDBJ databases">
        <title>Draft Genome sequencing of Naganishia species isolated from polar environments using Oxford Nanopore Technology.</title>
        <authorList>
            <person name="Leo P."/>
            <person name="Venkateswaran K."/>
        </authorList>
    </citation>
    <scope>NUCLEOTIDE SEQUENCE</scope>
    <source>
        <strain evidence="1">MNA-CCFEE 5261</strain>
    </source>
</reference>
<evidence type="ECO:0000313" key="2">
    <source>
        <dbReference type="Proteomes" id="UP001241377"/>
    </source>
</evidence>